<dbReference type="EMBL" id="NPEA01000007">
    <property type="protein sequence ID" value="PJZ76581.1"/>
    <property type="molecule type" value="Genomic_DNA"/>
</dbReference>
<sequence>MFRKFLFIPLIILPVLVCAKAQMIERHLDSTSYYYACSAVLRFKDFTSICENSFPSENLKIRPEYENWLNDQSPYVKELEQVCKSDSANYKKMKDLFAKDDAQIKVLLLKNSGEFLEGCKSFKKGLKTYPKDDSKKMLWELVH</sequence>
<gene>
    <name evidence="1" type="ORF">CH365_14515</name>
</gene>
<protein>
    <submittedName>
        <fullName evidence="1">Uncharacterized protein</fullName>
    </submittedName>
</protein>
<evidence type="ECO:0000313" key="1">
    <source>
        <dbReference type="EMBL" id="PJZ76581.1"/>
    </source>
</evidence>
<accession>A0A2M9ZX56</accession>
<proteinExistence type="predicted"/>
<comment type="caution">
    <text evidence="1">The sequence shown here is derived from an EMBL/GenBank/DDBJ whole genome shotgun (WGS) entry which is preliminary data.</text>
</comment>
<name>A0A2M9ZX56_9LEPT</name>
<keyword evidence="2" id="KW-1185">Reference proteome</keyword>
<dbReference type="Proteomes" id="UP000231843">
    <property type="component" value="Unassembled WGS sequence"/>
</dbReference>
<dbReference type="AlphaFoldDB" id="A0A2M9ZX56"/>
<evidence type="ECO:0000313" key="2">
    <source>
        <dbReference type="Proteomes" id="UP000231843"/>
    </source>
</evidence>
<organism evidence="1 2">
    <name type="scientific">Leptospira neocaledonica</name>
    <dbReference type="NCBI Taxonomy" id="2023192"/>
    <lineage>
        <taxon>Bacteria</taxon>
        <taxon>Pseudomonadati</taxon>
        <taxon>Spirochaetota</taxon>
        <taxon>Spirochaetia</taxon>
        <taxon>Leptospirales</taxon>
        <taxon>Leptospiraceae</taxon>
        <taxon>Leptospira</taxon>
    </lineage>
</organism>
<reference evidence="1 2" key="1">
    <citation type="submission" date="2017-07" db="EMBL/GenBank/DDBJ databases">
        <title>Leptospira spp. isolated from tropical soils.</title>
        <authorList>
            <person name="Thibeaux R."/>
            <person name="Iraola G."/>
            <person name="Ferres I."/>
            <person name="Bierque E."/>
            <person name="Girault D."/>
            <person name="Soupe-Gilbert M.-E."/>
            <person name="Picardeau M."/>
            <person name="Goarant C."/>
        </authorList>
    </citation>
    <scope>NUCLEOTIDE SEQUENCE [LARGE SCALE GENOMIC DNA]</scope>
    <source>
        <strain evidence="1 2">ES4-C-A1</strain>
    </source>
</reference>